<keyword evidence="2" id="KW-1185">Reference proteome</keyword>
<comment type="caution">
    <text evidence="1">The sequence shown here is derived from an EMBL/GenBank/DDBJ whole genome shotgun (WGS) entry which is preliminary data.</text>
</comment>
<gene>
    <name evidence="1" type="ORF">FWK35_00032075</name>
</gene>
<name>A0A6G0VWK8_APHCR</name>
<protein>
    <submittedName>
        <fullName evidence="1">Zinc finger MYM-type protein 1-like isoform X1</fullName>
    </submittedName>
</protein>
<proteinExistence type="predicted"/>
<dbReference type="AlphaFoldDB" id="A0A6G0VWK8"/>
<evidence type="ECO:0000313" key="2">
    <source>
        <dbReference type="Proteomes" id="UP000478052"/>
    </source>
</evidence>
<dbReference type="EMBL" id="VUJU01011896">
    <property type="protein sequence ID" value="KAF0709497.1"/>
    <property type="molecule type" value="Genomic_DNA"/>
</dbReference>
<dbReference type="Proteomes" id="UP000478052">
    <property type="component" value="Unassembled WGS sequence"/>
</dbReference>
<organism evidence="1 2">
    <name type="scientific">Aphis craccivora</name>
    <name type="common">Cowpea aphid</name>
    <dbReference type="NCBI Taxonomy" id="307492"/>
    <lineage>
        <taxon>Eukaryota</taxon>
        <taxon>Metazoa</taxon>
        <taxon>Ecdysozoa</taxon>
        <taxon>Arthropoda</taxon>
        <taxon>Hexapoda</taxon>
        <taxon>Insecta</taxon>
        <taxon>Pterygota</taxon>
        <taxon>Neoptera</taxon>
        <taxon>Paraneoptera</taxon>
        <taxon>Hemiptera</taxon>
        <taxon>Sternorrhyncha</taxon>
        <taxon>Aphidomorpha</taxon>
        <taxon>Aphidoidea</taxon>
        <taxon>Aphididae</taxon>
        <taxon>Aphidini</taxon>
        <taxon>Aphis</taxon>
        <taxon>Aphis</taxon>
    </lineage>
</organism>
<evidence type="ECO:0000313" key="1">
    <source>
        <dbReference type="EMBL" id="KAF0709497.1"/>
    </source>
</evidence>
<sequence length="323" mass="37872">MNSYDLCGKLKGTLNNTIWAHPKEASKIKNRMLKHFDISRFFSPNKAEAKAFLLVIEIQLLEVQVIKTKYFKGSRKKKTDVGGHACWKKDAMINTVIKEDPKGNRPLGRPRFRWEDCLKREVKELDPGANWREIVENRLRWRKIYNNISICKWKNIPCLFINQHLSPEEKRLISELGTFQTLINYLFGYTFTKYTKGRHFNEQYNRNIFERLLALKSFAITIGKVLFNIFKSVMEENQFQFVTSIISKGKDVIDMLENLESLYAFYCQLQLLKLVATTKWMFHLVALKTIIYKFEALIQILEEIIEKEGPADVKAKMTANGLI</sequence>
<accession>A0A6G0VWK8</accession>
<dbReference type="OrthoDB" id="425681at2759"/>
<reference evidence="1 2" key="1">
    <citation type="submission" date="2019-08" db="EMBL/GenBank/DDBJ databases">
        <title>Whole genome of Aphis craccivora.</title>
        <authorList>
            <person name="Voronova N.V."/>
            <person name="Shulinski R.S."/>
            <person name="Bandarenka Y.V."/>
            <person name="Zhorov D.G."/>
            <person name="Warner D."/>
        </authorList>
    </citation>
    <scope>NUCLEOTIDE SEQUENCE [LARGE SCALE GENOMIC DNA]</scope>
    <source>
        <strain evidence="1">180601</strain>
        <tissue evidence="1">Whole Body</tissue>
    </source>
</reference>
<feature type="non-terminal residue" evidence="1">
    <location>
        <position position="323"/>
    </location>
</feature>